<feature type="compositionally biased region" description="Low complexity" evidence="1">
    <location>
        <begin position="320"/>
        <end position="359"/>
    </location>
</feature>
<reference evidence="2" key="2">
    <citation type="submission" date="2023-01" db="EMBL/GenBank/DDBJ databases">
        <authorList>
            <person name="Petersen C."/>
        </authorList>
    </citation>
    <scope>NUCLEOTIDE SEQUENCE</scope>
    <source>
        <strain evidence="2">IBT 15450</strain>
    </source>
</reference>
<name>A0AAD6IMC1_PENCN</name>
<feature type="region of interest" description="Disordered" evidence="1">
    <location>
        <begin position="1"/>
        <end position="82"/>
    </location>
</feature>
<keyword evidence="3" id="KW-1185">Reference proteome</keyword>
<gene>
    <name evidence="2" type="ORF">N7460_000252</name>
</gene>
<proteinExistence type="predicted"/>
<evidence type="ECO:0000313" key="3">
    <source>
        <dbReference type="Proteomes" id="UP001219568"/>
    </source>
</evidence>
<sequence length="488" mass="53482">MDIDEEEPRTGQALDGHDLEGESAHQSDRHPSLEVTDHQNSPLPKEHGTAHRIKTESDEGVLSQDIPKAEEDDNSPGVDKPYEEVSDLADFNKSIQYEDEAFAGIEFLEGGTTLSEANSFSGKLHLNSYGPKNSAMLTWSSSAGDKRGPNVKNIRADPHKQAMETDDDGKYKHKGKIGSIKAIAWRPRGSIGSMRDLLASVRELDPANKNNPKYVYPFCTVLVDWIGPNTPPPCLINRSNYKDLSTSGKDSGKRVDWKFYRIACIQVARFEKWAGNERLGKEISPTPLFETPEPEKQRYGSEAAITNSLRNMNGGINLSTNGQNTNGQDTNGQDTNGQDTNGQDTNGQDTNGQDTNGQDINGQNTTGQSTDGQNTNSQNANGQNTNGQNNNGQNIGQNINGQNISQNINGQNTNDLSMGASNGTHQSQPSPKLSTFYNKWLKRQPIEPTEFDKLDDIYIGKFEAAAFVYVANLKKEGFVVEDDIGADI</sequence>
<protein>
    <submittedName>
        <fullName evidence="2">Uncharacterized protein</fullName>
    </submittedName>
</protein>
<evidence type="ECO:0000256" key="1">
    <source>
        <dbReference type="SAM" id="MobiDB-lite"/>
    </source>
</evidence>
<accession>A0AAD6IMC1</accession>
<feature type="compositionally biased region" description="Basic and acidic residues" evidence="1">
    <location>
        <begin position="15"/>
        <end position="37"/>
    </location>
</feature>
<evidence type="ECO:0000313" key="2">
    <source>
        <dbReference type="EMBL" id="KAJ6056978.1"/>
    </source>
</evidence>
<feature type="compositionally biased region" description="Polar residues" evidence="1">
    <location>
        <begin position="360"/>
        <end position="371"/>
    </location>
</feature>
<dbReference type="EMBL" id="JAQJZL010000001">
    <property type="protein sequence ID" value="KAJ6056978.1"/>
    <property type="molecule type" value="Genomic_DNA"/>
</dbReference>
<comment type="caution">
    <text evidence="2">The sequence shown here is derived from an EMBL/GenBank/DDBJ whole genome shotgun (WGS) entry which is preliminary data.</text>
</comment>
<feature type="compositionally biased region" description="Polar residues" evidence="1">
    <location>
        <begin position="415"/>
        <end position="431"/>
    </location>
</feature>
<feature type="compositionally biased region" description="Basic and acidic residues" evidence="1">
    <location>
        <begin position="44"/>
        <end position="57"/>
    </location>
</feature>
<dbReference type="Proteomes" id="UP001219568">
    <property type="component" value="Unassembled WGS sequence"/>
</dbReference>
<feature type="region of interest" description="Disordered" evidence="1">
    <location>
        <begin position="311"/>
        <end position="431"/>
    </location>
</feature>
<feature type="compositionally biased region" description="Low complexity" evidence="1">
    <location>
        <begin position="372"/>
        <end position="414"/>
    </location>
</feature>
<reference evidence="2" key="1">
    <citation type="journal article" date="2023" name="IMA Fungus">
        <title>Comparative genomic study of the Penicillium genus elucidates a diverse pangenome and 15 lateral gene transfer events.</title>
        <authorList>
            <person name="Petersen C."/>
            <person name="Sorensen T."/>
            <person name="Nielsen M.R."/>
            <person name="Sondergaard T.E."/>
            <person name="Sorensen J.L."/>
            <person name="Fitzpatrick D.A."/>
            <person name="Frisvad J.C."/>
            <person name="Nielsen K.L."/>
        </authorList>
    </citation>
    <scope>NUCLEOTIDE SEQUENCE</scope>
    <source>
        <strain evidence="2">IBT 15450</strain>
    </source>
</reference>
<dbReference type="AlphaFoldDB" id="A0AAD6IMC1"/>
<organism evidence="2 3">
    <name type="scientific">Penicillium canescens</name>
    <dbReference type="NCBI Taxonomy" id="5083"/>
    <lineage>
        <taxon>Eukaryota</taxon>
        <taxon>Fungi</taxon>
        <taxon>Dikarya</taxon>
        <taxon>Ascomycota</taxon>
        <taxon>Pezizomycotina</taxon>
        <taxon>Eurotiomycetes</taxon>
        <taxon>Eurotiomycetidae</taxon>
        <taxon>Eurotiales</taxon>
        <taxon>Aspergillaceae</taxon>
        <taxon>Penicillium</taxon>
    </lineage>
</organism>